<dbReference type="EMBL" id="BEXT01000001">
    <property type="protein sequence ID" value="GBC62511.1"/>
    <property type="molecule type" value="Genomic_DNA"/>
</dbReference>
<sequence length="106" mass="12238">MTGKKQASCSPRVKTCTRCGQTKPLDSFPWQSNTRDGRGHWCKACEAEHFQQKRRDMALELTLDFSRYPDLLESVCAIADAECRTPDQQVIYFLKYNIHPPEKKEA</sequence>
<proteinExistence type="predicted"/>
<accession>A0A401FZW3</accession>
<reference evidence="2" key="1">
    <citation type="submission" date="2017-11" db="EMBL/GenBank/DDBJ databases">
        <authorList>
            <person name="Watanabe M."/>
            <person name="Kojima H."/>
        </authorList>
    </citation>
    <scope>NUCLEOTIDE SEQUENCE [LARGE SCALE GENOMIC DNA]</scope>
    <source>
        <strain evidence="2">Tokyo 01</strain>
    </source>
</reference>
<organism evidence="1 2">
    <name type="scientific">Desulfonema ishimotonii</name>
    <dbReference type="NCBI Taxonomy" id="45657"/>
    <lineage>
        <taxon>Bacteria</taxon>
        <taxon>Pseudomonadati</taxon>
        <taxon>Thermodesulfobacteriota</taxon>
        <taxon>Desulfobacteria</taxon>
        <taxon>Desulfobacterales</taxon>
        <taxon>Desulfococcaceae</taxon>
        <taxon>Desulfonema</taxon>
    </lineage>
</organism>
<name>A0A401FZW3_9BACT</name>
<dbReference type="OrthoDB" id="581550at2"/>
<dbReference type="RefSeq" id="WP_124329678.1">
    <property type="nucleotide sequence ID" value="NZ_BEXT01000001.1"/>
</dbReference>
<dbReference type="Proteomes" id="UP000288096">
    <property type="component" value="Unassembled WGS sequence"/>
</dbReference>
<keyword evidence="2" id="KW-1185">Reference proteome</keyword>
<evidence type="ECO:0000313" key="2">
    <source>
        <dbReference type="Proteomes" id="UP000288096"/>
    </source>
</evidence>
<gene>
    <name evidence="1" type="ORF">DENIS_3483</name>
</gene>
<reference evidence="2" key="2">
    <citation type="submission" date="2019-01" db="EMBL/GenBank/DDBJ databases">
        <title>Genome sequence of Desulfonema ishimotonii strain Tokyo 01.</title>
        <authorList>
            <person name="Fukui M."/>
        </authorList>
    </citation>
    <scope>NUCLEOTIDE SEQUENCE [LARGE SCALE GENOMIC DNA]</scope>
    <source>
        <strain evidence="2">Tokyo 01</strain>
    </source>
</reference>
<dbReference type="AlphaFoldDB" id="A0A401FZW3"/>
<protein>
    <submittedName>
        <fullName evidence="1">Uncharacterized protein</fullName>
    </submittedName>
</protein>
<evidence type="ECO:0000313" key="1">
    <source>
        <dbReference type="EMBL" id="GBC62511.1"/>
    </source>
</evidence>
<comment type="caution">
    <text evidence="1">The sequence shown here is derived from an EMBL/GenBank/DDBJ whole genome shotgun (WGS) entry which is preliminary data.</text>
</comment>